<dbReference type="GeneID" id="8235714"/>
<evidence type="ECO:0000313" key="3">
    <source>
        <dbReference type="Proteomes" id="UP000009046"/>
    </source>
</evidence>
<keyword evidence="3" id="KW-1185">Reference proteome</keyword>
<dbReference type="EMBL" id="AAZO01005924">
    <property type="status" value="NOT_ANNOTATED_CDS"/>
    <property type="molecule type" value="Genomic_DNA"/>
</dbReference>
<accession>E0VWN7</accession>
<dbReference type="EnsemblMetazoa" id="PHUM489320-RA">
    <property type="protein sequence ID" value="PHUM489320-PA"/>
    <property type="gene ID" value="PHUM489320"/>
</dbReference>
<reference evidence="1" key="2">
    <citation type="submission" date="2007-04" db="EMBL/GenBank/DDBJ databases">
        <title>The genome of the human body louse.</title>
        <authorList>
            <consortium name="The Human Body Louse Genome Consortium"/>
            <person name="Kirkness E."/>
            <person name="Walenz B."/>
            <person name="Hass B."/>
            <person name="Bruggner R."/>
            <person name="Strausberg R."/>
        </authorList>
    </citation>
    <scope>NUCLEOTIDE SEQUENCE</scope>
    <source>
        <strain evidence="1">USDA</strain>
    </source>
</reference>
<proteinExistence type="predicted"/>
<reference evidence="1" key="1">
    <citation type="submission" date="2007-04" db="EMBL/GenBank/DDBJ databases">
        <title>Annotation of Pediculus humanus corporis strain USDA.</title>
        <authorList>
            <person name="Kirkness E."/>
            <person name="Hannick L."/>
            <person name="Hass B."/>
            <person name="Bruggner R."/>
            <person name="Lawson D."/>
            <person name="Bidwell S."/>
            <person name="Joardar V."/>
            <person name="Caler E."/>
            <person name="Walenz B."/>
            <person name="Inman J."/>
            <person name="Schobel S."/>
            <person name="Galinsky K."/>
            <person name="Amedeo P."/>
            <person name="Strausberg R."/>
        </authorList>
    </citation>
    <scope>NUCLEOTIDE SEQUENCE</scope>
    <source>
        <strain evidence="1">USDA</strain>
    </source>
</reference>
<dbReference type="EMBL" id="DS235823">
    <property type="protein sequence ID" value="EEB17793.1"/>
    <property type="molecule type" value="Genomic_DNA"/>
</dbReference>
<dbReference type="VEuPathDB" id="VectorBase:PHUM489320"/>
<dbReference type="RefSeq" id="XP_002430531.1">
    <property type="nucleotide sequence ID" value="XM_002430486.1"/>
</dbReference>
<gene>
    <name evidence="2" type="primary">8235714</name>
    <name evidence="1" type="ORF">Phum_PHUM489320</name>
</gene>
<evidence type="ECO:0000313" key="1">
    <source>
        <dbReference type="EMBL" id="EEB17793.1"/>
    </source>
</evidence>
<protein>
    <submittedName>
        <fullName evidence="1 2">Uncharacterized protein</fullName>
    </submittedName>
</protein>
<sequence>MDSMFNVVREYIYWLSDRLLNFTQLYYLSNTRTTRSFIPVIEIRDLGEPVYRWTPPKKLLNPYFYDWFMNFVLNNFNYVSKK</sequence>
<reference evidence="2" key="3">
    <citation type="submission" date="2020-05" db="UniProtKB">
        <authorList>
            <consortium name="EnsemblMetazoa"/>
        </authorList>
    </citation>
    <scope>IDENTIFICATION</scope>
    <source>
        <strain evidence="2">USDA</strain>
    </source>
</reference>
<dbReference type="KEGG" id="phu:Phum_PHUM489320"/>
<dbReference type="HOGENOM" id="CLU_2561022_0_0_1"/>
<dbReference type="CTD" id="8235714"/>
<dbReference type="InParanoid" id="E0VWN7"/>
<organism>
    <name type="scientific">Pediculus humanus subsp. corporis</name>
    <name type="common">Body louse</name>
    <dbReference type="NCBI Taxonomy" id="121224"/>
    <lineage>
        <taxon>Eukaryota</taxon>
        <taxon>Metazoa</taxon>
        <taxon>Ecdysozoa</taxon>
        <taxon>Arthropoda</taxon>
        <taxon>Hexapoda</taxon>
        <taxon>Insecta</taxon>
        <taxon>Pterygota</taxon>
        <taxon>Neoptera</taxon>
        <taxon>Paraneoptera</taxon>
        <taxon>Psocodea</taxon>
        <taxon>Troctomorpha</taxon>
        <taxon>Phthiraptera</taxon>
        <taxon>Anoplura</taxon>
        <taxon>Pediculidae</taxon>
        <taxon>Pediculus</taxon>
    </lineage>
</organism>
<name>E0VWN7_PEDHC</name>
<dbReference type="Proteomes" id="UP000009046">
    <property type="component" value="Unassembled WGS sequence"/>
</dbReference>
<dbReference type="AlphaFoldDB" id="E0VWN7"/>
<evidence type="ECO:0000313" key="2">
    <source>
        <dbReference type="EnsemblMetazoa" id="PHUM489320-PA"/>
    </source>
</evidence>